<dbReference type="Proteomes" id="UP000503820">
    <property type="component" value="Unassembled WGS sequence"/>
</dbReference>
<gene>
    <name evidence="1" type="ORF">DSM19430T_23400</name>
</gene>
<evidence type="ECO:0008006" key="3">
    <source>
        <dbReference type="Google" id="ProtNLM"/>
    </source>
</evidence>
<comment type="caution">
    <text evidence="1">The sequence shown here is derived from an EMBL/GenBank/DDBJ whole genome shotgun (WGS) entry which is preliminary data.</text>
</comment>
<dbReference type="Gene3D" id="3.40.1490.10">
    <property type="entry name" value="Bit1"/>
    <property type="match status" value="1"/>
</dbReference>
<proteinExistence type="predicted"/>
<reference evidence="1 2" key="1">
    <citation type="submission" date="2020-05" db="EMBL/GenBank/DDBJ databases">
        <title>Draft genome sequence of Desulfovibrio psychrotolerans JS1T.</title>
        <authorList>
            <person name="Ueno A."/>
            <person name="Tamazawa S."/>
            <person name="Tamamura S."/>
            <person name="Murakami T."/>
            <person name="Kiyama T."/>
            <person name="Inomata H."/>
            <person name="Amano Y."/>
            <person name="Miyakawa K."/>
            <person name="Tamaki H."/>
            <person name="Naganuma T."/>
            <person name="Kaneko K."/>
        </authorList>
    </citation>
    <scope>NUCLEOTIDE SEQUENCE [LARGE SCALE GENOMIC DNA]</scope>
    <source>
        <strain evidence="1 2">JS1</strain>
    </source>
</reference>
<dbReference type="EMBL" id="BLVP01000008">
    <property type="protein sequence ID" value="GFM37656.1"/>
    <property type="molecule type" value="Genomic_DNA"/>
</dbReference>
<evidence type="ECO:0000313" key="1">
    <source>
        <dbReference type="EMBL" id="GFM37656.1"/>
    </source>
</evidence>
<dbReference type="InterPro" id="IPR017021">
    <property type="entry name" value="UCP033763"/>
</dbReference>
<dbReference type="SUPFAM" id="SSF102462">
    <property type="entry name" value="Peptidyl-tRNA hydrolase II"/>
    <property type="match status" value="1"/>
</dbReference>
<dbReference type="InterPro" id="IPR023476">
    <property type="entry name" value="Pep_tRNA_hydro_II_dom_sf"/>
</dbReference>
<dbReference type="RefSeq" id="WP_174410228.1">
    <property type="nucleotide sequence ID" value="NZ_BLVP01000008.1"/>
</dbReference>
<dbReference type="AlphaFoldDB" id="A0A7J0BVB5"/>
<dbReference type="PIRSF" id="PIRSF033736">
    <property type="entry name" value="UCP033763"/>
    <property type="match status" value="1"/>
</dbReference>
<name>A0A7J0BVB5_9BACT</name>
<dbReference type="PROSITE" id="PS51257">
    <property type="entry name" value="PROKAR_LIPOPROTEIN"/>
    <property type="match status" value="1"/>
</dbReference>
<sequence length="138" mass="14711">MTADKKSKCVFVIDDTLPAGLAANTAAVLATALSCKVEGLVGWDVADAEGCVHPAITRVPFPMLKARSEELARLHAQANGQNGVLVAGFSETAQRSRSYDEYAVRLGGVTSDNMRYLGLVLFGERGCISRLTGHLELM</sequence>
<dbReference type="Pfam" id="PF09391">
    <property type="entry name" value="DUF2000"/>
    <property type="match status" value="1"/>
</dbReference>
<accession>A0A7J0BVB5</accession>
<protein>
    <recommendedName>
        <fullName evidence="3">DUF2000 domain-containing protein</fullName>
    </recommendedName>
</protein>
<organism evidence="1 2">
    <name type="scientific">Desulfovibrio psychrotolerans</name>
    <dbReference type="NCBI Taxonomy" id="415242"/>
    <lineage>
        <taxon>Bacteria</taxon>
        <taxon>Pseudomonadati</taxon>
        <taxon>Thermodesulfobacteriota</taxon>
        <taxon>Desulfovibrionia</taxon>
        <taxon>Desulfovibrionales</taxon>
        <taxon>Desulfovibrionaceae</taxon>
        <taxon>Desulfovibrio</taxon>
    </lineage>
</organism>
<dbReference type="InterPro" id="IPR018988">
    <property type="entry name" value="DUF2000"/>
</dbReference>
<evidence type="ECO:0000313" key="2">
    <source>
        <dbReference type="Proteomes" id="UP000503820"/>
    </source>
</evidence>
<keyword evidence="2" id="KW-1185">Reference proteome</keyword>